<dbReference type="Pfam" id="PF02597">
    <property type="entry name" value="ThiS"/>
    <property type="match status" value="1"/>
</dbReference>
<keyword evidence="2" id="KW-1185">Reference proteome</keyword>
<name>A0A4Z0FDF7_9GAMM</name>
<sequence length="77" mass="8240">MITVRCFAGLREQMGWEIRQIPAGPDSVRAVWEIVTNGAPMPTHLLAAINLDYADLDAPVTDGDEVAFFPPVTGGAS</sequence>
<proteinExistence type="predicted"/>
<evidence type="ECO:0000313" key="1">
    <source>
        <dbReference type="EMBL" id="TFZ84055.1"/>
    </source>
</evidence>
<dbReference type="EMBL" id="SRIO01000001">
    <property type="protein sequence ID" value="TFZ84055.1"/>
    <property type="molecule type" value="Genomic_DNA"/>
</dbReference>
<organism evidence="1 2">
    <name type="scientific">Candidatus Macondimonas diazotrophica</name>
    <dbReference type="NCBI Taxonomy" id="2305248"/>
    <lineage>
        <taxon>Bacteria</taxon>
        <taxon>Pseudomonadati</taxon>
        <taxon>Pseudomonadota</taxon>
        <taxon>Gammaproteobacteria</taxon>
        <taxon>Chromatiales</taxon>
        <taxon>Ectothiorhodospiraceae</taxon>
        <taxon>Candidatus Macondimonas</taxon>
    </lineage>
</organism>
<reference evidence="1 2" key="1">
    <citation type="journal article" date="2019" name="ISME J.">
        <title>Candidatus Macondimonas diazotrophica, a novel gammaproteobacterial genus dominating crude-oil-contaminated coastal sediments.</title>
        <authorList>
            <person name="Karthikeyan S."/>
            <person name="Konstantinidis K."/>
        </authorList>
    </citation>
    <scope>NUCLEOTIDE SEQUENCE [LARGE SCALE GENOMIC DNA]</scope>
    <source>
        <strain evidence="1 2">KTK01</strain>
    </source>
</reference>
<comment type="caution">
    <text evidence="1">The sequence shown here is derived from an EMBL/GenBank/DDBJ whole genome shotgun (WGS) entry which is preliminary data.</text>
</comment>
<evidence type="ECO:0000313" key="2">
    <source>
        <dbReference type="Proteomes" id="UP000297890"/>
    </source>
</evidence>
<dbReference type="InterPro" id="IPR003749">
    <property type="entry name" value="ThiS/MoaD-like"/>
</dbReference>
<gene>
    <name evidence="1" type="ORF">E4680_00475</name>
</gene>
<dbReference type="InterPro" id="IPR016155">
    <property type="entry name" value="Mopterin_synth/thiamin_S_b"/>
</dbReference>
<dbReference type="Gene3D" id="3.10.20.30">
    <property type="match status" value="1"/>
</dbReference>
<dbReference type="CDD" id="cd00754">
    <property type="entry name" value="Ubl_MoaD"/>
    <property type="match status" value="1"/>
</dbReference>
<dbReference type="SUPFAM" id="SSF54285">
    <property type="entry name" value="MoaD/ThiS"/>
    <property type="match status" value="1"/>
</dbReference>
<accession>A0A4Z0FDF7</accession>
<dbReference type="InterPro" id="IPR012675">
    <property type="entry name" value="Beta-grasp_dom_sf"/>
</dbReference>
<dbReference type="Proteomes" id="UP000297890">
    <property type="component" value="Unassembled WGS sequence"/>
</dbReference>
<protein>
    <submittedName>
        <fullName evidence="1">MoaD/ThiS family protein</fullName>
    </submittedName>
</protein>
<dbReference type="RefSeq" id="WP_135280414.1">
    <property type="nucleotide sequence ID" value="NZ_SRIO01000001.1"/>
</dbReference>
<dbReference type="AlphaFoldDB" id="A0A4Z0FDF7"/>
<dbReference type="OrthoDB" id="9801945at2"/>